<evidence type="ECO:0000256" key="2">
    <source>
        <dbReference type="ARBA" id="ARBA00022801"/>
    </source>
</evidence>
<dbReference type="Gene3D" id="3.20.20.80">
    <property type="entry name" value="Glycosidases"/>
    <property type="match status" value="1"/>
</dbReference>
<evidence type="ECO:0000256" key="4">
    <source>
        <dbReference type="RuleBase" id="RU003690"/>
    </source>
</evidence>
<keyword evidence="5" id="KW-1133">Transmembrane helix</keyword>
<accession>A0A6A3XN89</accession>
<keyword evidence="2" id="KW-0378">Hydrolase</keyword>
<evidence type="ECO:0000313" key="7">
    <source>
        <dbReference type="EMBL" id="KAE9205480.1"/>
    </source>
</evidence>
<dbReference type="Proteomes" id="UP000440367">
    <property type="component" value="Unassembled WGS sequence"/>
</dbReference>
<evidence type="ECO:0008006" key="9">
    <source>
        <dbReference type="Google" id="ProtNLM"/>
    </source>
</evidence>
<evidence type="ECO:0000256" key="3">
    <source>
        <dbReference type="ARBA" id="ARBA00023295"/>
    </source>
</evidence>
<keyword evidence="5" id="KW-0812">Transmembrane</keyword>
<dbReference type="InterPro" id="IPR001360">
    <property type="entry name" value="Glyco_hydro_1"/>
</dbReference>
<proteinExistence type="inferred from homology"/>
<feature type="chain" id="PRO_5025546513" description="Beta-glucosidase 32" evidence="6">
    <location>
        <begin position="29"/>
        <end position="603"/>
    </location>
</feature>
<evidence type="ECO:0000256" key="5">
    <source>
        <dbReference type="SAM" id="Phobius"/>
    </source>
</evidence>
<dbReference type="InterPro" id="IPR033132">
    <property type="entry name" value="GH_1_N_CS"/>
</dbReference>
<gene>
    <name evidence="7" type="ORF">PF002_g20313</name>
</gene>
<organism evidence="7 8">
    <name type="scientific">Phytophthora fragariae</name>
    <dbReference type="NCBI Taxonomy" id="53985"/>
    <lineage>
        <taxon>Eukaryota</taxon>
        <taxon>Sar</taxon>
        <taxon>Stramenopiles</taxon>
        <taxon>Oomycota</taxon>
        <taxon>Peronosporomycetes</taxon>
        <taxon>Peronosporales</taxon>
        <taxon>Peronosporaceae</taxon>
        <taxon>Phytophthora</taxon>
    </lineage>
</organism>
<dbReference type="PRINTS" id="PR00131">
    <property type="entry name" value="GLHYDRLASE1"/>
</dbReference>
<dbReference type="AlphaFoldDB" id="A0A6A3XN89"/>
<comment type="similarity">
    <text evidence="1 4">Belongs to the glycosyl hydrolase 1 family.</text>
</comment>
<name>A0A6A3XN89_9STRA</name>
<keyword evidence="6" id="KW-0732">Signal</keyword>
<feature type="signal peptide" evidence="6">
    <location>
        <begin position="1"/>
        <end position="28"/>
    </location>
</feature>
<dbReference type="PROSITE" id="PS00653">
    <property type="entry name" value="GLYCOSYL_HYDROL_F1_2"/>
    <property type="match status" value="1"/>
</dbReference>
<sequence>MRILQQGLGLVGGLAGLMLSASSSSVVAEPRCFPDEFMFGSATAAYQVEGSWNESGRTPSIYDAYCRETPGIECANVADDFFHRYHDDIKLMVKTELQSFRFSTSWSRAMTWDPEARRMRPNPPGLAFYHSLIDELKANDITPILTLHHYDLPLALQSELDPQAWLNPDISSHFEDYATLMFNEFGRKVDFWTTFNEPLGLVGYAYGMGFPNMPPAHRGSPTEAYEVSYGVLMCHAKAVKRLRELREAGVVASSARISMVLVSSYFYALDPSNPKDVAAAQRAMDFDMGWFSWVKPDWDHIGSVPYMIPSGGYRFLQPILTGDYPAIMREIAGDRLPRFTAEESALLKGSYDMFQLNHYSSQAVTDCDSPTSKVDCASLPPGWQKDKGVDDSHIVPGTLHPKPDRFGNNYCANQFTPYPPGYLAMIKYVHAQDPTVDILLTENGWCGNDEIENLDQVHFFEAFVEQVYKAVVEEKIPVIGYTAWSFLDNFEWGSYKPRFGLYYVNWTSETGSPNFNNPKPTDLARIPRPSAKWFQKLSTTRCLDEVSTSSTTLDVVEPPKDITELFGAPLVMLGVVALILMVGISTEKRRRNYQRIPQIDSTE</sequence>
<keyword evidence="3" id="KW-0326">Glycosidase</keyword>
<dbReference type="GO" id="GO:0005975">
    <property type="term" value="P:carbohydrate metabolic process"/>
    <property type="evidence" value="ECO:0007669"/>
    <property type="project" value="InterPro"/>
</dbReference>
<protein>
    <recommendedName>
        <fullName evidence="9">Beta-glucosidase 32</fullName>
    </recommendedName>
</protein>
<dbReference type="EMBL" id="QXGD01001467">
    <property type="protein sequence ID" value="KAE9205480.1"/>
    <property type="molecule type" value="Genomic_DNA"/>
</dbReference>
<dbReference type="Pfam" id="PF00232">
    <property type="entry name" value="Glyco_hydro_1"/>
    <property type="match status" value="2"/>
</dbReference>
<dbReference type="FunFam" id="3.20.20.80:FF:000099">
    <property type="entry name" value="Lactase-phlorizin hydrolase, putative"/>
    <property type="match status" value="1"/>
</dbReference>
<dbReference type="GO" id="GO:0008422">
    <property type="term" value="F:beta-glucosidase activity"/>
    <property type="evidence" value="ECO:0007669"/>
    <property type="project" value="TreeGrafter"/>
</dbReference>
<dbReference type="PANTHER" id="PTHR10353">
    <property type="entry name" value="GLYCOSYL HYDROLASE"/>
    <property type="match status" value="1"/>
</dbReference>
<evidence type="ECO:0000256" key="6">
    <source>
        <dbReference type="SAM" id="SignalP"/>
    </source>
</evidence>
<evidence type="ECO:0000256" key="1">
    <source>
        <dbReference type="ARBA" id="ARBA00010838"/>
    </source>
</evidence>
<reference evidence="7 8" key="1">
    <citation type="submission" date="2018-08" db="EMBL/GenBank/DDBJ databases">
        <title>Genomic investigation of the strawberry pathogen Phytophthora fragariae indicates pathogenicity is determined by transcriptional variation in three key races.</title>
        <authorList>
            <person name="Adams T.M."/>
            <person name="Armitage A.D."/>
            <person name="Sobczyk M.K."/>
            <person name="Bates H.J."/>
            <person name="Dunwell J.M."/>
            <person name="Nellist C.F."/>
            <person name="Harrison R.J."/>
        </authorList>
    </citation>
    <scope>NUCLEOTIDE SEQUENCE [LARGE SCALE GENOMIC DNA]</scope>
    <source>
        <strain evidence="7 8">BC-1</strain>
    </source>
</reference>
<comment type="caution">
    <text evidence="7">The sequence shown here is derived from an EMBL/GenBank/DDBJ whole genome shotgun (WGS) entry which is preliminary data.</text>
</comment>
<dbReference type="PANTHER" id="PTHR10353:SF36">
    <property type="entry name" value="LP05116P"/>
    <property type="match status" value="1"/>
</dbReference>
<feature type="transmembrane region" description="Helical" evidence="5">
    <location>
        <begin position="565"/>
        <end position="585"/>
    </location>
</feature>
<dbReference type="SUPFAM" id="SSF51445">
    <property type="entry name" value="(Trans)glycosidases"/>
    <property type="match status" value="1"/>
</dbReference>
<dbReference type="InterPro" id="IPR017853">
    <property type="entry name" value="GH"/>
</dbReference>
<evidence type="ECO:0000313" key="8">
    <source>
        <dbReference type="Proteomes" id="UP000440367"/>
    </source>
</evidence>
<keyword evidence="5" id="KW-0472">Membrane</keyword>